<evidence type="ECO:0000259" key="8">
    <source>
        <dbReference type="PROSITE" id="PS50801"/>
    </source>
</evidence>
<feature type="transmembrane region" description="Helical" evidence="6">
    <location>
        <begin position="360"/>
        <end position="380"/>
    </location>
</feature>
<feature type="transmembrane region" description="Helical" evidence="6">
    <location>
        <begin position="634"/>
        <end position="667"/>
    </location>
</feature>
<feature type="compositionally biased region" description="Low complexity" evidence="5">
    <location>
        <begin position="1"/>
        <end position="10"/>
    </location>
</feature>
<evidence type="ECO:0000313" key="9">
    <source>
        <dbReference type="EMBL" id="KAJ3481760.1"/>
    </source>
</evidence>
<dbReference type="InterPro" id="IPR018490">
    <property type="entry name" value="cNMP-bd_dom_sf"/>
</dbReference>
<feature type="transmembrane region" description="Helical" evidence="6">
    <location>
        <begin position="424"/>
        <end position="449"/>
    </location>
</feature>
<dbReference type="InterPro" id="IPR011547">
    <property type="entry name" value="SLC26A/SulP_dom"/>
</dbReference>
<dbReference type="InterPro" id="IPR014710">
    <property type="entry name" value="RmlC-like_jellyroll"/>
</dbReference>
<dbReference type="CDD" id="cd00038">
    <property type="entry name" value="CAP_ED"/>
    <property type="match status" value="1"/>
</dbReference>
<dbReference type="InterPro" id="IPR002645">
    <property type="entry name" value="STAS_dom"/>
</dbReference>
<dbReference type="AlphaFoldDB" id="A0AAD5V1D9"/>
<feature type="region of interest" description="Disordered" evidence="5">
    <location>
        <begin position="141"/>
        <end position="165"/>
    </location>
</feature>
<name>A0AAD5V1D9_9APHY</name>
<keyword evidence="10" id="KW-1185">Reference proteome</keyword>
<feature type="transmembrane region" description="Helical" evidence="6">
    <location>
        <begin position="386"/>
        <end position="412"/>
    </location>
</feature>
<evidence type="ECO:0008006" key="11">
    <source>
        <dbReference type="Google" id="ProtNLM"/>
    </source>
</evidence>
<evidence type="ECO:0000259" key="7">
    <source>
        <dbReference type="PROSITE" id="PS50042"/>
    </source>
</evidence>
<dbReference type="InterPro" id="IPR052706">
    <property type="entry name" value="Membrane-Transporter-like"/>
</dbReference>
<gene>
    <name evidence="9" type="ORF">NLI96_g7443</name>
</gene>
<dbReference type="InterPro" id="IPR036513">
    <property type="entry name" value="STAS_dom_sf"/>
</dbReference>
<dbReference type="SUPFAM" id="SSF51206">
    <property type="entry name" value="cAMP-binding domain-like"/>
    <property type="match status" value="1"/>
</dbReference>
<dbReference type="Pfam" id="PF00027">
    <property type="entry name" value="cNMP_binding"/>
    <property type="match status" value="1"/>
</dbReference>
<evidence type="ECO:0000256" key="6">
    <source>
        <dbReference type="SAM" id="Phobius"/>
    </source>
</evidence>
<dbReference type="Gene3D" id="3.30.750.24">
    <property type="entry name" value="STAS domain"/>
    <property type="match status" value="1"/>
</dbReference>
<accession>A0AAD5V1D9</accession>
<feature type="transmembrane region" description="Helical" evidence="6">
    <location>
        <begin position="469"/>
        <end position="487"/>
    </location>
</feature>
<comment type="caution">
    <text evidence="9">The sequence shown here is derived from an EMBL/GenBank/DDBJ whole genome shotgun (WGS) entry which is preliminary data.</text>
</comment>
<proteinExistence type="predicted"/>
<dbReference type="Proteomes" id="UP001212997">
    <property type="component" value="Unassembled WGS sequence"/>
</dbReference>
<evidence type="ECO:0000256" key="1">
    <source>
        <dbReference type="ARBA" id="ARBA00004141"/>
    </source>
</evidence>
<feature type="transmembrane region" description="Helical" evidence="6">
    <location>
        <begin position="687"/>
        <end position="718"/>
    </location>
</feature>
<feature type="transmembrane region" description="Helical" evidence="6">
    <location>
        <begin position="536"/>
        <end position="555"/>
    </location>
</feature>
<feature type="domain" description="STAS" evidence="8">
    <location>
        <begin position="758"/>
        <end position="865"/>
    </location>
</feature>
<dbReference type="Gene3D" id="2.60.120.10">
    <property type="entry name" value="Jelly Rolls"/>
    <property type="match status" value="1"/>
</dbReference>
<dbReference type="Pfam" id="PF01740">
    <property type="entry name" value="STAS"/>
    <property type="match status" value="1"/>
</dbReference>
<dbReference type="PANTHER" id="PTHR43310">
    <property type="entry name" value="SULFATE TRANSPORTER YBAR-RELATED"/>
    <property type="match status" value="1"/>
</dbReference>
<evidence type="ECO:0000256" key="5">
    <source>
        <dbReference type="SAM" id="MobiDB-lite"/>
    </source>
</evidence>
<dbReference type="Pfam" id="PF00916">
    <property type="entry name" value="Sulfate_transp"/>
    <property type="match status" value="1"/>
</dbReference>
<feature type="region of interest" description="Disordered" evidence="5">
    <location>
        <begin position="1"/>
        <end position="77"/>
    </location>
</feature>
<evidence type="ECO:0000256" key="4">
    <source>
        <dbReference type="ARBA" id="ARBA00023136"/>
    </source>
</evidence>
<dbReference type="GO" id="GO:0016020">
    <property type="term" value="C:membrane"/>
    <property type="evidence" value="ECO:0007669"/>
    <property type="project" value="UniProtKB-SubCell"/>
</dbReference>
<evidence type="ECO:0000313" key="10">
    <source>
        <dbReference type="Proteomes" id="UP001212997"/>
    </source>
</evidence>
<protein>
    <recommendedName>
        <fullName evidence="11">Sulfate transporter</fullName>
    </recommendedName>
</protein>
<dbReference type="EMBL" id="JANAWD010000305">
    <property type="protein sequence ID" value="KAJ3481760.1"/>
    <property type="molecule type" value="Genomic_DNA"/>
</dbReference>
<sequence>MSHHPSAPTSPSSPSPPRDIAALRRPGATLSNNDAPPISPRDFSHLWAASDESPLSRAGSRSSKPRNVPVLHAQEDIRDSTMKLSSFAFRSTPVTSPSPRDSFIFPASPVHSPHAADPENASNMSASFASVATTGTVTDLTMSTSTMGGSRPGSITPRGRTPTHPSALSLMMSRQPEGTKASILEASQILTPTPESNGSAMSESRIGHRSNSLPEVIEQATRAHAPDSESTPLLADVETGRQAYVGNGHIPTPISHQTPFKKGGFSASFRKWRYQTFSASPGELFRGVISDSAHAIPAVILGTLLNILDGVSYGMIIFPVSGVFVGLGGVGVSMFFVSAILSQLVYSFGGSGFAGANGSMMIEVVPFFHILATSIANYVGEDDTNAILATTMVAYALSSVLTGLTFLLLGALRLGTLIGFFPRHILVGCIGGVGVFLIITGLAVCIGMSDEDFGLTLSTLESLFLNAYHLALWVPPFALAALLRVITHKYHHQLIFPLYFIMIPIIFYIVVAAAHLDLANLRKTGWLFDMDTSDEPWYRFYTFFDFGATNWSAIWATLPTQFALLFFNILHPPLNVPALAVSLNHDVDTDKELVAHGYSNLLAGAFGTVPNYLVYVNTLLFYRVGGTTRISGFLLAAATAALLFMGTGPIAYLPVMVVGALIFVLGIDLVKEALWDTRHRVNRWEYVTIVSIMVCMTVWDFVIGVLFGIIMSCFFFVVQNSQRKSIRALHTGETAMSTVRRPAAHRAYIREVSKQTTILKLQGFLFFGTITHVEETIRTLVEGPAWERGPIRFLILNLSLVAGVDMSAAEAFVRLQRLLVAKRVTLVLCGVPVESPVENALASVGLLDMEGVEVFLTFNDALEWTENIYLKAWFSSQKVETDAVALPGQLQVPTLPFNGSLSASPRRSHLLDAGFRTIARDHSPPEVPLTEDVEPYNTLIKAFSSYGHVDRATFRALVPYLERINLPEGCLLWKQGDQPDGLYIVESGVLKASYHFAEYTTPTHETMVPGSVAGELSALSGLERNATCVVERDAVVWKLSNENMKRLEAEQPEMARTFTRLVLRSAKLEYDILISALASRQ</sequence>
<feature type="transmembrane region" description="Helical" evidence="6">
    <location>
        <begin position="324"/>
        <end position="348"/>
    </location>
</feature>
<evidence type="ECO:0000256" key="2">
    <source>
        <dbReference type="ARBA" id="ARBA00022692"/>
    </source>
</evidence>
<feature type="transmembrane region" description="Helical" evidence="6">
    <location>
        <begin position="601"/>
        <end position="622"/>
    </location>
</feature>
<dbReference type="PANTHER" id="PTHR43310:SF4">
    <property type="entry name" value="AFR304WP"/>
    <property type="match status" value="1"/>
</dbReference>
<keyword evidence="4 6" id="KW-0472">Membrane</keyword>
<evidence type="ECO:0000256" key="3">
    <source>
        <dbReference type="ARBA" id="ARBA00022989"/>
    </source>
</evidence>
<comment type="subcellular location">
    <subcellularLocation>
        <location evidence="1">Membrane</location>
        <topology evidence="1">Multi-pass membrane protein</topology>
    </subcellularLocation>
</comment>
<dbReference type="CDD" id="cd07042">
    <property type="entry name" value="STAS_SulP_like_sulfate_transporter"/>
    <property type="match status" value="1"/>
</dbReference>
<dbReference type="PROSITE" id="PS50801">
    <property type="entry name" value="STAS"/>
    <property type="match status" value="1"/>
</dbReference>
<feature type="domain" description="Cyclic nucleotide-binding" evidence="7">
    <location>
        <begin position="945"/>
        <end position="1065"/>
    </location>
</feature>
<keyword evidence="3 6" id="KW-1133">Transmembrane helix</keyword>
<dbReference type="InterPro" id="IPR000595">
    <property type="entry name" value="cNMP-bd_dom"/>
</dbReference>
<dbReference type="PROSITE" id="PS50042">
    <property type="entry name" value="CNMP_BINDING_3"/>
    <property type="match status" value="1"/>
</dbReference>
<reference evidence="9" key="1">
    <citation type="submission" date="2022-07" db="EMBL/GenBank/DDBJ databases">
        <title>Genome Sequence of Physisporinus lineatus.</title>
        <authorList>
            <person name="Buettner E."/>
        </authorList>
    </citation>
    <scope>NUCLEOTIDE SEQUENCE</scope>
    <source>
        <strain evidence="9">VT162</strain>
    </source>
</reference>
<dbReference type="SUPFAM" id="SSF52091">
    <property type="entry name" value="SpoIIaa-like"/>
    <property type="match status" value="1"/>
</dbReference>
<keyword evidence="2 6" id="KW-0812">Transmembrane</keyword>
<organism evidence="9 10">
    <name type="scientific">Meripilus lineatus</name>
    <dbReference type="NCBI Taxonomy" id="2056292"/>
    <lineage>
        <taxon>Eukaryota</taxon>
        <taxon>Fungi</taxon>
        <taxon>Dikarya</taxon>
        <taxon>Basidiomycota</taxon>
        <taxon>Agaricomycotina</taxon>
        <taxon>Agaricomycetes</taxon>
        <taxon>Polyporales</taxon>
        <taxon>Meripilaceae</taxon>
        <taxon>Meripilus</taxon>
    </lineage>
</organism>
<feature type="transmembrane region" description="Helical" evidence="6">
    <location>
        <begin position="562"/>
        <end position="581"/>
    </location>
</feature>
<feature type="transmembrane region" description="Helical" evidence="6">
    <location>
        <begin position="494"/>
        <end position="516"/>
    </location>
</feature>
<dbReference type="SMART" id="SM00100">
    <property type="entry name" value="cNMP"/>
    <property type="match status" value="1"/>
</dbReference>